<dbReference type="EMBL" id="MN740408">
    <property type="protein sequence ID" value="QHU05164.1"/>
    <property type="molecule type" value="Genomic_DNA"/>
</dbReference>
<name>A0A6C0JNA6_9ZZZZ</name>
<proteinExistence type="predicted"/>
<evidence type="ECO:0000313" key="1">
    <source>
        <dbReference type="EMBL" id="QHU05164.1"/>
    </source>
</evidence>
<sequence>MNVTQFLSECVKHNIPISFSKYGDGEYNCVQAIDQHNCDNDTYTQKLKDKLIDSFKYMIDETNNSFIGLWPDKIKQYFWESLVQKKLRWADYHSIIFRNEDFGETSSVLDSKIELYKNIKLSPLKKIIICNKLLVKAASLLDIGFTVQIPFNNWFDKYCETVIEQTAKIIGTDGNHIVITCCGMGAKVIICELKKRFPKGIYLDFGSALDLLCTKKDSRGSASSFNYNNLLVAFKDLLPPDWEDKKYNPIYEEAQKKLGVHIHSLSKNNIKIAKHISFFLSDSTVGRVAYLNRIISEANTYDCLNVDIFIHVNNDYPLDCLQLLENKKGLVQIVCHDLTDIHPFYLTWKCRKMLKEQRYNYDVFMHIEDDILIPWKAIDYWFSYKDLVIKSNNNLGFLRVEVDKGGVEYLVDINEKLDATVTLNDILFTNNNKNPYCGFWIYDKKEFNRFVNSHYYDIANIESYKIREKSAVGLHGKHSCWYDTTIIPVINEQPHESCKIYHLANNYLNKKSMLFSEILQFS</sequence>
<dbReference type="AlphaFoldDB" id="A0A6C0JNA6"/>
<organism evidence="1">
    <name type="scientific">viral metagenome</name>
    <dbReference type="NCBI Taxonomy" id="1070528"/>
    <lineage>
        <taxon>unclassified sequences</taxon>
        <taxon>metagenomes</taxon>
        <taxon>organismal metagenomes</taxon>
    </lineage>
</organism>
<accession>A0A6C0JNA6</accession>
<protein>
    <submittedName>
        <fullName evidence="1">Uncharacterized protein</fullName>
    </submittedName>
</protein>
<reference evidence="1" key="1">
    <citation type="journal article" date="2020" name="Nature">
        <title>Giant virus diversity and host interactions through global metagenomics.</title>
        <authorList>
            <person name="Schulz F."/>
            <person name="Roux S."/>
            <person name="Paez-Espino D."/>
            <person name="Jungbluth S."/>
            <person name="Walsh D.A."/>
            <person name="Denef V.J."/>
            <person name="McMahon K.D."/>
            <person name="Konstantinidis K.T."/>
            <person name="Eloe-Fadrosh E.A."/>
            <person name="Kyrpides N.C."/>
            <person name="Woyke T."/>
        </authorList>
    </citation>
    <scope>NUCLEOTIDE SEQUENCE</scope>
    <source>
        <strain evidence="1">GVMAG-M-3300027708-5</strain>
    </source>
</reference>